<dbReference type="SUPFAM" id="SSF48452">
    <property type="entry name" value="TPR-like"/>
    <property type="match status" value="1"/>
</dbReference>
<dbReference type="CDD" id="cd14014">
    <property type="entry name" value="STKc_PknB_like"/>
    <property type="match status" value="1"/>
</dbReference>
<sequence length="858" mass="93314">MSLPSCPSELWPEFSRLLDIALELPQLERANWLDRLPAEHAQVLPWLRRILLGSAPMKEDFLDAPQLPQAMIPEEFGPGANIGPYAVIGELGRGGMGAVYCAERIGGVAGLRVALKVIKRGMDTDEILRRFSRERAILAALKHPNITHLIDGGVTQAGRAWFTMELVDGLPITQWCDQRQLTIAARIELFLSVCAAVQHAHRNLVVHRDLKPGNILVTSEGQVKLLDFGIAKLLDGSNDNGEQTQSQIKLLTPEFAAPEQLHGGVITTATDVYQLGLVLYELLCGYRVKAHDIRVRLSAAPFQIDAKTAGGTIDADALAAARGLQAATLRKTLCGDLESITHKALNEEPARRYESVGALADDLRRYLFGQPVRAVADTRRYKIEKFLRRHAAASLLVAVLVIALVATTVAALIIAAHERAERRSAETVAGFLETLFRNADPRVTLKPETGAGELLQSGAKIVGARPELGVPVQARLLVSIARSMQSLSMHQPAHNTFAEARLLLDVEHDDEQVAYISALVAYSDLESGEGQYAEIEKQKAEALLQRRQMSSSAEGLAHFAAGLDANNLSQNDACEIHLRAAMQSSAALNAAYPDILAVLLLVRGENLADSGDHLAASPLLHDAVEQFAHLYGADHPETLRAQLGLVENEMTLGRLDFEPMIHHVLDRFDATLGSNHRDTLVAKNLLGRLYLAQGRSVLALEVFQALLAPSESVYGNSGYNMAINYVNVGLTALRLGQTGLAREYLQRTLAAVKNAPSDLPPIMADHARAGLALIDCNEQPKAAALAALDEIESRWHNDKTEHGLFALLRDQCRMSLGQVDSLRTELPALIAELRGHYGGKDSDTHIAEALLERASVSP</sequence>
<feature type="domain" description="Protein kinase" evidence="7">
    <location>
        <begin position="85"/>
        <end position="367"/>
    </location>
</feature>
<dbReference type="Gene3D" id="3.30.200.20">
    <property type="entry name" value="Phosphorylase Kinase, domain 1"/>
    <property type="match status" value="1"/>
</dbReference>
<evidence type="ECO:0000256" key="6">
    <source>
        <dbReference type="SAM" id="Phobius"/>
    </source>
</evidence>
<proteinExistence type="predicted"/>
<evidence type="ECO:0000256" key="5">
    <source>
        <dbReference type="PROSITE-ProRule" id="PRU10141"/>
    </source>
</evidence>
<dbReference type="EMBL" id="CP035704">
    <property type="protein sequence ID" value="QBB69388.1"/>
    <property type="molecule type" value="Genomic_DNA"/>
</dbReference>
<dbReference type="AlphaFoldDB" id="A0A411HFW9"/>
<dbReference type="Gene3D" id="1.10.510.10">
    <property type="entry name" value="Transferase(Phosphotransferase) domain 1"/>
    <property type="match status" value="1"/>
</dbReference>
<evidence type="ECO:0000256" key="2">
    <source>
        <dbReference type="ARBA" id="ARBA00022741"/>
    </source>
</evidence>
<dbReference type="SMART" id="SM00220">
    <property type="entry name" value="S_TKc"/>
    <property type="match status" value="1"/>
</dbReference>
<evidence type="ECO:0000259" key="7">
    <source>
        <dbReference type="PROSITE" id="PS50011"/>
    </source>
</evidence>
<protein>
    <submittedName>
        <fullName evidence="8">Serine/threonine protein kinase</fullName>
    </submittedName>
</protein>
<name>A0A411HFW9_9GAMM</name>
<reference evidence="8 9" key="1">
    <citation type="submission" date="2019-01" db="EMBL/GenBank/DDBJ databases">
        <title>Pseudolysobacter antarctica gen. nov., sp. nov., isolated from Fildes Peninsula, Antarctica.</title>
        <authorList>
            <person name="Wei Z."/>
            <person name="Peng F."/>
        </authorList>
    </citation>
    <scope>NUCLEOTIDE SEQUENCE [LARGE SCALE GENOMIC DNA]</scope>
    <source>
        <strain evidence="8 9">AQ6-296</strain>
    </source>
</reference>
<dbReference type="GO" id="GO:0005524">
    <property type="term" value="F:ATP binding"/>
    <property type="evidence" value="ECO:0007669"/>
    <property type="project" value="UniProtKB-UniRule"/>
</dbReference>
<dbReference type="PANTHER" id="PTHR43289:SF34">
    <property type="entry name" value="SERINE_THREONINE-PROTEIN KINASE YBDM-RELATED"/>
    <property type="match status" value="1"/>
</dbReference>
<dbReference type="PROSITE" id="PS00108">
    <property type="entry name" value="PROTEIN_KINASE_ST"/>
    <property type="match status" value="1"/>
</dbReference>
<evidence type="ECO:0000313" key="9">
    <source>
        <dbReference type="Proteomes" id="UP000291562"/>
    </source>
</evidence>
<evidence type="ECO:0000256" key="4">
    <source>
        <dbReference type="ARBA" id="ARBA00022840"/>
    </source>
</evidence>
<dbReference type="InterPro" id="IPR000719">
    <property type="entry name" value="Prot_kinase_dom"/>
</dbReference>
<dbReference type="InterPro" id="IPR011009">
    <property type="entry name" value="Kinase-like_dom_sf"/>
</dbReference>
<dbReference type="InterPro" id="IPR008271">
    <property type="entry name" value="Ser/Thr_kinase_AS"/>
</dbReference>
<dbReference type="OrthoDB" id="9801841at2"/>
<keyword evidence="2 5" id="KW-0547">Nucleotide-binding</keyword>
<dbReference type="PROSITE" id="PS00107">
    <property type="entry name" value="PROTEIN_KINASE_ATP"/>
    <property type="match status" value="1"/>
</dbReference>
<dbReference type="RefSeq" id="WP_129831644.1">
    <property type="nucleotide sequence ID" value="NZ_CP035704.1"/>
</dbReference>
<dbReference type="PROSITE" id="PS50011">
    <property type="entry name" value="PROTEIN_KINASE_DOM"/>
    <property type="match status" value="1"/>
</dbReference>
<dbReference type="SUPFAM" id="SSF56112">
    <property type="entry name" value="Protein kinase-like (PK-like)"/>
    <property type="match status" value="1"/>
</dbReference>
<evidence type="ECO:0000313" key="8">
    <source>
        <dbReference type="EMBL" id="QBB69388.1"/>
    </source>
</evidence>
<evidence type="ECO:0000256" key="1">
    <source>
        <dbReference type="ARBA" id="ARBA00022679"/>
    </source>
</evidence>
<dbReference type="InterPro" id="IPR017441">
    <property type="entry name" value="Protein_kinase_ATP_BS"/>
</dbReference>
<organism evidence="8 9">
    <name type="scientific">Pseudolysobacter antarcticus</name>
    <dbReference type="NCBI Taxonomy" id="2511995"/>
    <lineage>
        <taxon>Bacteria</taxon>
        <taxon>Pseudomonadati</taxon>
        <taxon>Pseudomonadota</taxon>
        <taxon>Gammaproteobacteria</taxon>
        <taxon>Lysobacterales</taxon>
        <taxon>Rhodanobacteraceae</taxon>
        <taxon>Pseudolysobacter</taxon>
    </lineage>
</organism>
<gene>
    <name evidence="8" type="ORF">ELE36_02795</name>
</gene>
<keyword evidence="1" id="KW-0808">Transferase</keyword>
<dbReference type="Proteomes" id="UP000291562">
    <property type="component" value="Chromosome"/>
</dbReference>
<feature type="transmembrane region" description="Helical" evidence="6">
    <location>
        <begin position="391"/>
        <end position="415"/>
    </location>
</feature>
<dbReference type="KEGG" id="xbc:ELE36_02795"/>
<evidence type="ECO:0000256" key="3">
    <source>
        <dbReference type="ARBA" id="ARBA00022777"/>
    </source>
</evidence>
<keyword evidence="3 8" id="KW-0418">Kinase</keyword>
<feature type="binding site" evidence="5">
    <location>
        <position position="116"/>
    </location>
    <ligand>
        <name>ATP</name>
        <dbReference type="ChEBI" id="CHEBI:30616"/>
    </ligand>
</feature>
<dbReference type="Gene3D" id="1.25.40.10">
    <property type="entry name" value="Tetratricopeptide repeat domain"/>
    <property type="match status" value="1"/>
</dbReference>
<keyword evidence="8" id="KW-0723">Serine/threonine-protein kinase</keyword>
<dbReference type="InterPro" id="IPR011990">
    <property type="entry name" value="TPR-like_helical_dom_sf"/>
</dbReference>
<accession>A0A411HFW9</accession>
<keyword evidence="6" id="KW-1133">Transmembrane helix</keyword>
<dbReference type="Pfam" id="PF00069">
    <property type="entry name" value="Pkinase"/>
    <property type="match status" value="1"/>
</dbReference>
<dbReference type="PANTHER" id="PTHR43289">
    <property type="entry name" value="MITOGEN-ACTIVATED PROTEIN KINASE KINASE KINASE 20-RELATED"/>
    <property type="match status" value="1"/>
</dbReference>
<keyword evidence="4 5" id="KW-0067">ATP-binding</keyword>
<keyword evidence="6" id="KW-0472">Membrane</keyword>
<dbReference type="GO" id="GO:0004674">
    <property type="term" value="F:protein serine/threonine kinase activity"/>
    <property type="evidence" value="ECO:0007669"/>
    <property type="project" value="UniProtKB-KW"/>
</dbReference>
<keyword evidence="9" id="KW-1185">Reference proteome</keyword>
<keyword evidence="6" id="KW-0812">Transmembrane</keyword>